<name>A0A8H5B4T5_9AGAR</name>
<keyword evidence="4" id="KW-1185">Reference proteome</keyword>
<dbReference type="Pfam" id="PF20415">
    <property type="entry name" value="DUF6699"/>
    <property type="match status" value="1"/>
</dbReference>
<protein>
    <recommendedName>
        <fullName evidence="2">DUF6699 domain-containing protein</fullName>
    </recommendedName>
</protein>
<dbReference type="EMBL" id="JAACJJ010000042">
    <property type="protein sequence ID" value="KAF5316605.1"/>
    <property type="molecule type" value="Genomic_DNA"/>
</dbReference>
<keyword evidence="1" id="KW-0812">Transmembrane</keyword>
<dbReference type="AlphaFoldDB" id="A0A8H5B4T5"/>
<dbReference type="Proteomes" id="UP000567179">
    <property type="component" value="Unassembled WGS sequence"/>
</dbReference>
<evidence type="ECO:0000313" key="4">
    <source>
        <dbReference type="Proteomes" id="UP000567179"/>
    </source>
</evidence>
<evidence type="ECO:0000256" key="1">
    <source>
        <dbReference type="SAM" id="Phobius"/>
    </source>
</evidence>
<feature type="transmembrane region" description="Helical" evidence="1">
    <location>
        <begin position="22"/>
        <end position="40"/>
    </location>
</feature>
<proteinExistence type="predicted"/>
<sequence length="306" mass="35616">MLHFDFVLLFLLWRHLPPNRSIIAYFVLFIFLMGLSRYLLPASWQRKLEWMMMDPKPPIALPRRVRVDLIPSAPSTPFPRRRRSRAARHHQSNAALWVPPPTLDFSDSPPIYPPVRPFATPDDDLDTWIKTTPPITVHPLLREGRIIWDIREEPHNTIVNRPPSEISTPLYLSANVAEQAVLCKSITHVSISLGHKPILSLERAWGPITVTAFQGKEVLVVDILRAIYAHFHKRLTKSEKRIFLSDPALTRTLERERNNRSIATGDIYDFHYRRCDLVEGLYKFDKLYFNSTSGRECRLCLKLKRK</sequence>
<keyword evidence="1" id="KW-1133">Transmembrane helix</keyword>
<gene>
    <name evidence="3" type="ORF">D9619_006262</name>
</gene>
<evidence type="ECO:0000259" key="2">
    <source>
        <dbReference type="Pfam" id="PF20415"/>
    </source>
</evidence>
<feature type="domain" description="DUF6699" evidence="2">
    <location>
        <begin position="146"/>
        <end position="287"/>
    </location>
</feature>
<comment type="caution">
    <text evidence="3">The sequence shown here is derived from an EMBL/GenBank/DDBJ whole genome shotgun (WGS) entry which is preliminary data.</text>
</comment>
<evidence type="ECO:0000313" key="3">
    <source>
        <dbReference type="EMBL" id="KAF5316605.1"/>
    </source>
</evidence>
<organism evidence="3 4">
    <name type="scientific">Psilocybe cf. subviscida</name>
    <dbReference type="NCBI Taxonomy" id="2480587"/>
    <lineage>
        <taxon>Eukaryota</taxon>
        <taxon>Fungi</taxon>
        <taxon>Dikarya</taxon>
        <taxon>Basidiomycota</taxon>
        <taxon>Agaricomycotina</taxon>
        <taxon>Agaricomycetes</taxon>
        <taxon>Agaricomycetidae</taxon>
        <taxon>Agaricales</taxon>
        <taxon>Agaricineae</taxon>
        <taxon>Strophariaceae</taxon>
        <taxon>Psilocybe</taxon>
    </lineage>
</organism>
<reference evidence="3 4" key="1">
    <citation type="journal article" date="2020" name="ISME J.">
        <title>Uncovering the hidden diversity of litter-decomposition mechanisms in mushroom-forming fungi.</title>
        <authorList>
            <person name="Floudas D."/>
            <person name="Bentzer J."/>
            <person name="Ahren D."/>
            <person name="Johansson T."/>
            <person name="Persson P."/>
            <person name="Tunlid A."/>
        </authorList>
    </citation>
    <scope>NUCLEOTIDE SEQUENCE [LARGE SCALE GENOMIC DNA]</scope>
    <source>
        <strain evidence="3 4">CBS 101986</strain>
    </source>
</reference>
<dbReference type="InterPro" id="IPR046522">
    <property type="entry name" value="DUF6699"/>
</dbReference>
<accession>A0A8H5B4T5</accession>
<keyword evidence="1" id="KW-0472">Membrane</keyword>